<organism evidence="6 7">
    <name type="scientific">Stenomitos frigidus ULC18</name>
    <dbReference type="NCBI Taxonomy" id="2107698"/>
    <lineage>
        <taxon>Bacteria</taxon>
        <taxon>Bacillati</taxon>
        <taxon>Cyanobacteriota</taxon>
        <taxon>Cyanophyceae</taxon>
        <taxon>Leptolyngbyales</taxon>
        <taxon>Leptolyngbyaceae</taxon>
        <taxon>Stenomitos</taxon>
    </lineage>
</organism>
<keyword evidence="3" id="KW-0808">Transferase</keyword>
<protein>
    <recommendedName>
        <fullName evidence="2">histidine kinase</fullName>
        <ecNumber evidence="2">2.7.13.3</ecNumber>
    </recommendedName>
</protein>
<evidence type="ECO:0000313" key="7">
    <source>
        <dbReference type="Proteomes" id="UP000239576"/>
    </source>
</evidence>
<accession>A0A2T1DU72</accession>
<dbReference type="InterPro" id="IPR003594">
    <property type="entry name" value="HATPase_dom"/>
</dbReference>
<dbReference type="GO" id="GO:0000160">
    <property type="term" value="P:phosphorelay signal transduction system"/>
    <property type="evidence" value="ECO:0007669"/>
    <property type="project" value="UniProtKB-KW"/>
</dbReference>
<comment type="catalytic activity">
    <reaction evidence="1">
        <text>ATP + protein L-histidine = ADP + protein N-phospho-L-histidine.</text>
        <dbReference type="EC" id="2.7.13.3"/>
    </reaction>
</comment>
<dbReference type="InterPro" id="IPR036890">
    <property type="entry name" value="HATPase_C_sf"/>
</dbReference>
<reference evidence="6 7" key="2">
    <citation type="submission" date="2018-03" db="EMBL/GenBank/DDBJ databases">
        <title>The ancient ancestry and fast evolution of plastids.</title>
        <authorList>
            <person name="Moore K.R."/>
            <person name="Magnabosco C."/>
            <person name="Momper L."/>
            <person name="Gold D.A."/>
            <person name="Bosak T."/>
            <person name="Fournier G.P."/>
        </authorList>
    </citation>
    <scope>NUCLEOTIDE SEQUENCE [LARGE SCALE GENOMIC DNA]</scope>
    <source>
        <strain evidence="6 7">ULC18</strain>
    </source>
</reference>
<dbReference type="EMBL" id="PVWK01000155">
    <property type="protein sequence ID" value="PSB24049.1"/>
    <property type="molecule type" value="Genomic_DNA"/>
</dbReference>
<evidence type="ECO:0000256" key="4">
    <source>
        <dbReference type="ARBA" id="ARBA00023012"/>
    </source>
</evidence>
<dbReference type="InterPro" id="IPR005467">
    <property type="entry name" value="His_kinase_dom"/>
</dbReference>
<dbReference type="Gene3D" id="3.30.565.10">
    <property type="entry name" value="Histidine kinase-like ATPase, C-terminal domain"/>
    <property type="match status" value="1"/>
</dbReference>
<dbReference type="OrthoDB" id="9773246at2"/>
<keyword evidence="4" id="KW-0902">Two-component regulatory system</keyword>
<sequence>MSFVTLSYLQRMSLFLGQHQIKETHLQQWLQLRDQGYDVILNDCVDPITLSNREDALLNWLEDYEVEEAWKLAEPLAVGGIEVEALEHITKQWQSDATEMWKTGLHWLVLSLEVAWMLQNSLRGGERIANVVQAMKSYSYLDQAPQQEVEVHQGLEDTLRLFAHKIKHGIQVERHYEQQLPKILAYESELNQVWLNLIDNAIDAMKGNGKIEITTTSHSGYIEVGITDFGQGIPVEIQNHIFDPFFTTKGDGGFGLGLEIVRRVIEARHHGRVQFTSRPGRTSFWVQLPVNSGSNSIAEV</sequence>
<dbReference type="GO" id="GO:0004673">
    <property type="term" value="F:protein histidine kinase activity"/>
    <property type="evidence" value="ECO:0007669"/>
    <property type="project" value="UniProtKB-EC"/>
</dbReference>
<reference evidence="7" key="1">
    <citation type="submission" date="2018-02" db="EMBL/GenBank/DDBJ databases">
        <authorList>
            <person name="Moore K."/>
            <person name="Momper L."/>
        </authorList>
    </citation>
    <scope>NUCLEOTIDE SEQUENCE [LARGE SCALE GENOMIC DNA]</scope>
    <source>
        <strain evidence="7">ULC18</strain>
    </source>
</reference>
<evidence type="ECO:0000259" key="5">
    <source>
        <dbReference type="PROSITE" id="PS50109"/>
    </source>
</evidence>
<evidence type="ECO:0000256" key="3">
    <source>
        <dbReference type="ARBA" id="ARBA00022777"/>
    </source>
</evidence>
<dbReference type="SUPFAM" id="SSF55874">
    <property type="entry name" value="ATPase domain of HSP90 chaperone/DNA topoisomerase II/histidine kinase"/>
    <property type="match status" value="1"/>
</dbReference>
<feature type="domain" description="Histidine kinase" evidence="5">
    <location>
        <begin position="126"/>
        <end position="292"/>
    </location>
</feature>
<dbReference type="AlphaFoldDB" id="A0A2T1DU72"/>
<dbReference type="Pfam" id="PF02518">
    <property type="entry name" value="HATPase_c"/>
    <property type="match status" value="1"/>
</dbReference>
<dbReference type="Proteomes" id="UP000239576">
    <property type="component" value="Unassembled WGS sequence"/>
</dbReference>
<keyword evidence="3" id="KW-0418">Kinase</keyword>
<dbReference type="PANTHER" id="PTHR43065">
    <property type="entry name" value="SENSOR HISTIDINE KINASE"/>
    <property type="match status" value="1"/>
</dbReference>
<evidence type="ECO:0000256" key="1">
    <source>
        <dbReference type="ARBA" id="ARBA00000085"/>
    </source>
</evidence>
<dbReference type="SMART" id="SM00387">
    <property type="entry name" value="HATPase_c"/>
    <property type="match status" value="1"/>
</dbReference>
<name>A0A2T1DU72_9CYAN</name>
<dbReference type="InterPro" id="IPR004358">
    <property type="entry name" value="Sig_transdc_His_kin-like_C"/>
</dbReference>
<proteinExistence type="predicted"/>
<keyword evidence="7" id="KW-1185">Reference proteome</keyword>
<evidence type="ECO:0000256" key="2">
    <source>
        <dbReference type="ARBA" id="ARBA00012438"/>
    </source>
</evidence>
<dbReference type="EC" id="2.7.13.3" evidence="2"/>
<evidence type="ECO:0000313" key="6">
    <source>
        <dbReference type="EMBL" id="PSB24049.1"/>
    </source>
</evidence>
<gene>
    <name evidence="6" type="ORF">C7B82_28740</name>
</gene>
<dbReference type="PRINTS" id="PR00344">
    <property type="entry name" value="BCTRLSENSOR"/>
</dbReference>
<dbReference type="PROSITE" id="PS50109">
    <property type="entry name" value="HIS_KIN"/>
    <property type="match status" value="1"/>
</dbReference>
<comment type="caution">
    <text evidence="6">The sequence shown here is derived from an EMBL/GenBank/DDBJ whole genome shotgun (WGS) entry which is preliminary data.</text>
</comment>
<dbReference type="PANTHER" id="PTHR43065:SF48">
    <property type="entry name" value="HISTIDINE KINASE"/>
    <property type="match status" value="1"/>
</dbReference>